<keyword evidence="12" id="KW-1185">Reference proteome</keyword>
<dbReference type="Pfam" id="PF13520">
    <property type="entry name" value="AA_permease_2"/>
    <property type="match status" value="1"/>
</dbReference>
<evidence type="ECO:0000256" key="1">
    <source>
        <dbReference type="ARBA" id="ARBA00004651"/>
    </source>
</evidence>
<dbReference type="PANTHER" id="PTHR45826:SF27">
    <property type="entry name" value="POLYAMINE TRANSPORTER"/>
    <property type="match status" value="1"/>
</dbReference>
<dbReference type="PANTHER" id="PTHR45826">
    <property type="entry name" value="POLYAMINE TRANSPORTER PUT1"/>
    <property type="match status" value="1"/>
</dbReference>
<dbReference type="GO" id="GO:0005886">
    <property type="term" value="C:plasma membrane"/>
    <property type="evidence" value="ECO:0007669"/>
    <property type="project" value="UniProtKB-SubCell"/>
</dbReference>
<keyword evidence="4 10" id="KW-0812">Transmembrane</keyword>
<organism evidence="11 12">
    <name type="scientific">Panicum virgatum</name>
    <name type="common">Blackwell switchgrass</name>
    <dbReference type="NCBI Taxonomy" id="38727"/>
    <lineage>
        <taxon>Eukaryota</taxon>
        <taxon>Viridiplantae</taxon>
        <taxon>Streptophyta</taxon>
        <taxon>Embryophyta</taxon>
        <taxon>Tracheophyta</taxon>
        <taxon>Spermatophyta</taxon>
        <taxon>Magnoliopsida</taxon>
        <taxon>Liliopsida</taxon>
        <taxon>Poales</taxon>
        <taxon>Poaceae</taxon>
        <taxon>PACMAD clade</taxon>
        <taxon>Panicoideae</taxon>
        <taxon>Panicodae</taxon>
        <taxon>Paniceae</taxon>
        <taxon>Panicinae</taxon>
        <taxon>Panicum</taxon>
        <taxon>Panicum sect. Hiantes</taxon>
    </lineage>
</organism>
<feature type="compositionally biased region" description="Basic residues" evidence="9">
    <location>
        <begin position="135"/>
        <end position="152"/>
    </location>
</feature>
<evidence type="ECO:0000256" key="8">
    <source>
        <dbReference type="ARBA" id="ARBA00024041"/>
    </source>
</evidence>
<keyword evidence="2" id="KW-0813">Transport</keyword>
<name>A0A8T0NQ29_PANVG</name>
<evidence type="ECO:0000256" key="10">
    <source>
        <dbReference type="SAM" id="Phobius"/>
    </source>
</evidence>
<comment type="caution">
    <text evidence="11">The sequence shown here is derived from an EMBL/GenBank/DDBJ whole genome shotgun (WGS) entry which is preliminary data.</text>
</comment>
<dbReference type="AlphaFoldDB" id="A0A8T0NQ29"/>
<keyword evidence="6 10" id="KW-1133">Transmembrane helix</keyword>
<evidence type="ECO:0000256" key="7">
    <source>
        <dbReference type="ARBA" id="ARBA00023136"/>
    </source>
</evidence>
<dbReference type="EMBL" id="CM029053">
    <property type="protein sequence ID" value="KAG2551637.1"/>
    <property type="molecule type" value="Genomic_DNA"/>
</dbReference>
<dbReference type="GO" id="GO:0015203">
    <property type="term" value="F:polyamine transmembrane transporter activity"/>
    <property type="evidence" value="ECO:0007669"/>
    <property type="project" value="UniProtKB-ARBA"/>
</dbReference>
<feature type="compositionally biased region" description="Basic and acidic residues" evidence="9">
    <location>
        <begin position="153"/>
        <end position="172"/>
    </location>
</feature>
<feature type="transmembrane region" description="Helical" evidence="10">
    <location>
        <begin position="236"/>
        <end position="254"/>
    </location>
</feature>
<dbReference type="GO" id="GO:0015293">
    <property type="term" value="F:symporter activity"/>
    <property type="evidence" value="ECO:0007669"/>
    <property type="project" value="UniProtKB-KW"/>
</dbReference>
<proteinExistence type="inferred from homology"/>
<gene>
    <name evidence="11" type="ORF">PVAP13_9KG408732</name>
</gene>
<comment type="subcellular location">
    <subcellularLocation>
        <location evidence="1">Cell membrane</location>
        <topology evidence="1">Multi-pass membrane protein</topology>
    </subcellularLocation>
</comment>
<feature type="compositionally biased region" description="Basic residues" evidence="9">
    <location>
        <begin position="1"/>
        <end position="25"/>
    </location>
</feature>
<keyword evidence="5" id="KW-0769">Symport</keyword>
<dbReference type="InterPro" id="IPR002293">
    <property type="entry name" value="AA/rel_permease1"/>
</dbReference>
<protein>
    <submittedName>
        <fullName evidence="11">Uncharacterized protein</fullName>
    </submittedName>
</protein>
<evidence type="ECO:0000256" key="5">
    <source>
        <dbReference type="ARBA" id="ARBA00022847"/>
    </source>
</evidence>
<dbReference type="Proteomes" id="UP000823388">
    <property type="component" value="Chromosome 9K"/>
</dbReference>
<evidence type="ECO:0000256" key="6">
    <source>
        <dbReference type="ARBA" id="ARBA00022989"/>
    </source>
</evidence>
<keyword evidence="7 10" id="KW-0472">Membrane</keyword>
<evidence type="ECO:0000256" key="3">
    <source>
        <dbReference type="ARBA" id="ARBA00022475"/>
    </source>
</evidence>
<feature type="region of interest" description="Disordered" evidence="9">
    <location>
        <begin position="430"/>
        <end position="458"/>
    </location>
</feature>
<reference evidence="11" key="1">
    <citation type="submission" date="2020-05" db="EMBL/GenBank/DDBJ databases">
        <title>WGS assembly of Panicum virgatum.</title>
        <authorList>
            <person name="Lovell J.T."/>
            <person name="Jenkins J."/>
            <person name="Shu S."/>
            <person name="Juenger T.E."/>
            <person name="Schmutz J."/>
        </authorList>
    </citation>
    <scope>NUCLEOTIDE SEQUENCE</scope>
    <source>
        <strain evidence="11">AP13</strain>
    </source>
</reference>
<feature type="compositionally biased region" description="Basic and acidic residues" evidence="9">
    <location>
        <begin position="443"/>
        <end position="453"/>
    </location>
</feature>
<evidence type="ECO:0000313" key="11">
    <source>
        <dbReference type="EMBL" id="KAG2551637.1"/>
    </source>
</evidence>
<feature type="region of interest" description="Disordered" evidence="9">
    <location>
        <begin position="131"/>
        <end position="192"/>
    </location>
</feature>
<comment type="similarity">
    <text evidence="8">Belongs to the amino acid-polyamine-organocation (APC) superfamily. Polyamine:cation symporter (PHS) (TC 2.A.3.12) family.</text>
</comment>
<accession>A0A8T0NQ29</accession>
<evidence type="ECO:0000256" key="9">
    <source>
        <dbReference type="SAM" id="MobiDB-lite"/>
    </source>
</evidence>
<sequence>MLRRRRNPPPNHRLGRQRRRPRKRPQQADPSPSHLPHLLPGRRRAIWRRAGRASRRPPLRPLRLPGVPFRLGLPRVPGHRRAVDGDAGQRRLRLVGGPRVRPVRRLPDGDVEVRVRRHRRGRFPGALLRLPRAGGPRRVRRRRPRGDHRHVQRRPDAPELHGAERRRLDRRGAGPRGAVAVRGDGRRRAAEDPAAAVGATARAKDWKLLLNTLFWNLNGWDSVSTMAGEVDRPGRTFPAALVSAVCIGSLGYLLPLMAATGAVDAPPEAWGDGYFADAAGLIGGEWLKYWMEVGAAVSSVGLYSASLSSASYLLAGMAEVGHLPSLLAARAPRFGTPWASITATGAVALGMSFLSFDSIVAVTNFLYGLGMLLELAAFLWLRARRARRGPRRCARCRRRSWCSSWPSPGGRCARPARGSRPPAWRCTTSCGSAGPGGASSLPARREREREREGSAAAVRVGRKASLVMPEVEDGA</sequence>
<feature type="transmembrane region" description="Helical" evidence="10">
    <location>
        <begin position="362"/>
        <end position="381"/>
    </location>
</feature>
<feature type="compositionally biased region" description="Low complexity" evidence="9">
    <location>
        <begin position="27"/>
        <end position="39"/>
    </location>
</feature>
<dbReference type="InterPro" id="IPR044566">
    <property type="entry name" value="RMV1-like"/>
</dbReference>
<keyword evidence="3" id="KW-1003">Cell membrane</keyword>
<evidence type="ECO:0000313" key="12">
    <source>
        <dbReference type="Proteomes" id="UP000823388"/>
    </source>
</evidence>
<evidence type="ECO:0000256" key="4">
    <source>
        <dbReference type="ARBA" id="ARBA00022692"/>
    </source>
</evidence>
<feature type="region of interest" description="Disordered" evidence="9">
    <location>
        <begin position="1"/>
        <end position="42"/>
    </location>
</feature>
<evidence type="ECO:0000256" key="2">
    <source>
        <dbReference type="ARBA" id="ARBA00022448"/>
    </source>
</evidence>
<dbReference type="Gene3D" id="1.20.1740.10">
    <property type="entry name" value="Amino acid/polyamine transporter I"/>
    <property type="match status" value="1"/>
</dbReference>